<reference evidence="2" key="1">
    <citation type="journal article" date="2023" name="Science">
        <title>Genome structures resolve the early diversification of teleost fishes.</title>
        <authorList>
            <person name="Parey E."/>
            <person name="Louis A."/>
            <person name="Montfort J."/>
            <person name="Bouchez O."/>
            <person name="Roques C."/>
            <person name="Iampietro C."/>
            <person name="Lluch J."/>
            <person name="Castinel A."/>
            <person name="Donnadieu C."/>
            <person name="Desvignes T."/>
            <person name="Floi Bucao C."/>
            <person name="Jouanno E."/>
            <person name="Wen M."/>
            <person name="Mejri S."/>
            <person name="Dirks R."/>
            <person name="Jansen H."/>
            <person name="Henkel C."/>
            <person name="Chen W.J."/>
            <person name="Zahm M."/>
            <person name="Cabau C."/>
            <person name="Klopp C."/>
            <person name="Thompson A.W."/>
            <person name="Robinson-Rechavi M."/>
            <person name="Braasch I."/>
            <person name="Lecointre G."/>
            <person name="Bobe J."/>
            <person name="Postlethwait J.H."/>
            <person name="Berthelot C."/>
            <person name="Roest Crollius H."/>
            <person name="Guiguen Y."/>
        </authorList>
    </citation>
    <scope>NUCLEOTIDE SEQUENCE</scope>
    <source>
        <strain evidence="2">NC1722</strain>
    </source>
</reference>
<dbReference type="Proteomes" id="UP001221898">
    <property type="component" value="Unassembled WGS sequence"/>
</dbReference>
<name>A0AAD7T359_9TELE</name>
<protein>
    <submittedName>
        <fullName evidence="2">Uncharacterized protein</fullName>
    </submittedName>
</protein>
<proteinExistence type="predicted"/>
<evidence type="ECO:0000313" key="3">
    <source>
        <dbReference type="Proteomes" id="UP001221898"/>
    </source>
</evidence>
<keyword evidence="3" id="KW-1185">Reference proteome</keyword>
<organism evidence="2 3">
    <name type="scientific">Aldrovandia affinis</name>
    <dbReference type="NCBI Taxonomy" id="143900"/>
    <lineage>
        <taxon>Eukaryota</taxon>
        <taxon>Metazoa</taxon>
        <taxon>Chordata</taxon>
        <taxon>Craniata</taxon>
        <taxon>Vertebrata</taxon>
        <taxon>Euteleostomi</taxon>
        <taxon>Actinopterygii</taxon>
        <taxon>Neopterygii</taxon>
        <taxon>Teleostei</taxon>
        <taxon>Notacanthiformes</taxon>
        <taxon>Halosauridae</taxon>
        <taxon>Aldrovandia</taxon>
    </lineage>
</organism>
<gene>
    <name evidence="2" type="ORF">AAFF_G00105090</name>
</gene>
<comment type="caution">
    <text evidence="2">The sequence shown here is derived from an EMBL/GenBank/DDBJ whole genome shotgun (WGS) entry which is preliminary data.</text>
</comment>
<evidence type="ECO:0000256" key="1">
    <source>
        <dbReference type="SAM" id="MobiDB-lite"/>
    </source>
</evidence>
<evidence type="ECO:0000313" key="2">
    <source>
        <dbReference type="EMBL" id="KAJ8412927.1"/>
    </source>
</evidence>
<dbReference type="AlphaFoldDB" id="A0AAD7T359"/>
<feature type="region of interest" description="Disordered" evidence="1">
    <location>
        <begin position="56"/>
        <end position="102"/>
    </location>
</feature>
<dbReference type="EMBL" id="JAINUG010000017">
    <property type="protein sequence ID" value="KAJ8412927.1"/>
    <property type="molecule type" value="Genomic_DNA"/>
</dbReference>
<accession>A0AAD7T359</accession>
<feature type="compositionally biased region" description="Basic and acidic residues" evidence="1">
    <location>
        <begin position="81"/>
        <end position="94"/>
    </location>
</feature>
<sequence length="135" mass="14490">MMPPGLGHCSVVTEQGPPFGRPLKPALSGVIYSGACAVLAGCKRVCSNPSVCLGGGGRGTHGHHHTLTHAPPGPRGPARSSQDKRLSWEDEGRGHGIGGRANHRFASAHIIHPVHPSTRMEFWEEKLQSRRQETR</sequence>